<feature type="transmembrane region" description="Helical" evidence="8">
    <location>
        <begin position="186"/>
        <end position="216"/>
    </location>
</feature>
<feature type="transmembrane region" description="Helical" evidence="8">
    <location>
        <begin position="158"/>
        <end position="174"/>
    </location>
</feature>
<proteinExistence type="predicted"/>
<evidence type="ECO:0000259" key="9">
    <source>
        <dbReference type="Pfam" id="PF13231"/>
    </source>
</evidence>
<accession>A0A517N6C1</accession>
<evidence type="ECO:0000256" key="2">
    <source>
        <dbReference type="ARBA" id="ARBA00022475"/>
    </source>
</evidence>
<evidence type="ECO:0000256" key="8">
    <source>
        <dbReference type="SAM" id="Phobius"/>
    </source>
</evidence>
<protein>
    <submittedName>
        <fullName evidence="10">Undecaprenyl phosphate-alpha-4-amino-4-deoxy-L-arabinose arabinosyl transferase</fullName>
        <ecNumber evidence="10">2.4.2.43</ecNumber>
    </submittedName>
</protein>
<dbReference type="GO" id="GO:0010041">
    <property type="term" value="P:response to iron(III) ion"/>
    <property type="evidence" value="ECO:0007669"/>
    <property type="project" value="TreeGrafter"/>
</dbReference>
<dbReference type="EMBL" id="CP036525">
    <property type="protein sequence ID" value="QDT02685.1"/>
    <property type="molecule type" value="Genomic_DNA"/>
</dbReference>
<dbReference type="GO" id="GO:0005886">
    <property type="term" value="C:plasma membrane"/>
    <property type="evidence" value="ECO:0007669"/>
    <property type="project" value="UniProtKB-SubCell"/>
</dbReference>
<evidence type="ECO:0000256" key="4">
    <source>
        <dbReference type="ARBA" id="ARBA00022679"/>
    </source>
</evidence>
<keyword evidence="4 10" id="KW-0808">Transferase</keyword>
<dbReference type="InterPro" id="IPR050297">
    <property type="entry name" value="LipidA_mod_glycosyltrf_83"/>
</dbReference>
<keyword evidence="5 8" id="KW-0812">Transmembrane</keyword>
<feature type="transmembrane region" description="Helical" evidence="8">
    <location>
        <begin position="282"/>
        <end position="304"/>
    </location>
</feature>
<feature type="domain" description="Glycosyltransferase RgtA/B/C/D-like" evidence="9">
    <location>
        <begin position="82"/>
        <end position="238"/>
    </location>
</feature>
<evidence type="ECO:0000256" key="7">
    <source>
        <dbReference type="ARBA" id="ARBA00023136"/>
    </source>
</evidence>
<comment type="subcellular location">
    <subcellularLocation>
        <location evidence="1">Cell membrane</location>
        <topology evidence="1">Multi-pass membrane protein</topology>
    </subcellularLocation>
</comment>
<dbReference type="Pfam" id="PF13231">
    <property type="entry name" value="PMT_2"/>
    <property type="match status" value="1"/>
</dbReference>
<keyword evidence="11" id="KW-1185">Reference proteome</keyword>
<dbReference type="GO" id="GO:0103015">
    <property type="term" value="F:4-amino-4-deoxy-L-arabinose transferase activity"/>
    <property type="evidence" value="ECO:0007669"/>
    <property type="project" value="UniProtKB-EC"/>
</dbReference>
<keyword evidence="3 10" id="KW-0328">Glycosyltransferase</keyword>
<dbReference type="AlphaFoldDB" id="A0A517N6C1"/>
<keyword evidence="2" id="KW-1003">Cell membrane</keyword>
<keyword evidence="6 8" id="KW-1133">Transmembrane helix</keyword>
<feature type="transmembrane region" description="Helical" evidence="8">
    <location>
        <begin position="23"/>
        <end position="41"/>
    </location>
</feature>
<sequence length="594" mass="67470">MMAPSSDCDGRVTDLPDQSSSRWWREATLWILVAVAAVAYLSRMTDRPLRGEETRRGLVAIEMMESGDWIVPREQQREFLSRPPLQNWIIAGVAMLRGEVDAWSVRFPSVLSLLLMIVLLYGYTRQFLSPLGASSAALCYATFGQVLEMGWLGETESMYVTIVGGSLILWHWGWTYRWNVTLTWSIGYALAAAGMLAKGPQAPVYFVVSVVGFLLWQRQWRQLFTWSHAAGIAVFLLIWNAWNIPFWMHVGTESMIQMYRNDISLRFNDNSWTPLLVHVATYPLEIGVCLLPWSLILFAFVMPGFWKDSRRFQSHFAFHILAISLTFLSVWWVVGAKSRYFMPMYPCFAVLVAITIQRCMDWQQACSANRRPLWIGSYHRFKLGSFAVMMIAMIGLVVVMIRPQVFALSVDATHLVSMFGATAICAVFLFRALKCEPIEPTAPSNQRTMGMAAGREFQGLVAMGAFVWIGYFGIAIDPIIHSTLAIGDQVAKIRSEVPPQQTLRSAGTIAHVFTYHYGQTIPVVATEAESWSQDVQYVCYFKDRRPADLRSEQWVQVAEVPVENDKEDPRSIVVARRVNTRLAEVPVQQDRIQR</sequence>
<dbReference type="EC" id="2.4.2.43" evidence="10"/>
<dbReference type="Proteomes" id="UP000318538">
    <property type="component" value="Chromosome"/>
</dbReference>
<evidence type="ECO:0000256" key="1">
    <source>
        <dbReference type="ARBA" id="ARBA00004651"/>
    </source>
</evidence>
<evidence type="ECO:0000256" key="6">
    <source>
        <dbReference type="ARBA" id="ARBA00022989"/>
    </source>
</evidence>
<dbReference type="InterPro" id="IPR038731">
    <property type="entry name" value="RgtA/B/C-like"/>
</dbReference>
<evidence type="ECO:0000313" key="11">
    <source>
        <dbReference type="Proteomes" id="UP000318538"/>
    </source>
</evidence>
<dbReference type="KEGG" id="rlc:K227x_10630"/>
<reference evidence="10 11" key="1">
    <citation type="submission" date="2019-02" db="EMBL/GenBank/DDBJ databases">
        <title>Deep-cultivation of Planctomycetes and their phenomic and genomic characterization uncovers novel biology.</title>
        <authorList>
            <person name="Wiegand S."/>
            <person name="Jogler M."/>
            <person name="Boedeker C."/>
            <person name="Pinto D."/>
            <person name="Vollmers J."/>
            <person name="Rivas-Marin E."/>
            <person name="Kohn T."/>
            <person name="Peeters S.H."/>
            <person name="Heuer A."/>
            <person name="Rast P."/>
            <person name="Oberbeckmann S."/>
            <person name="Bunk B."/>
            <person name="Jeske O."/>
            <person name="Meyerdierks A."/>
            <person name="Storesund J.E."/>
            <person name="Kallscheuer N."/>
            <person name="Luecker S."/>
            <person name="Lage O.M."/>
            <person name="Pohl T."/>
            <person name="Merkel B.J."/>
            <person name="Hornburger P."/>
            <person name="Mueller R.-W."/>
            <person name="Bruemmer F."/>
            <person name="Labrenz M."/>
            <person name="Spormann A.M."/>
            <person name="Op den Camp H."/>
            <person name="Overmann J."/>
            <person name="Amann R."/>
            <person name="Jetten M.S.M."/>
            <person name="Mascher T."/>
            <person name="Medema M.H."/>
            <person name="Devos D.P."/>
            <person name="Kaster A.-K."/>
            <person name="Ovreas L."/>
            <person name="Rohde M."/>
            <person name="Galperin M.Y."/>
            <person name="Jogler C."/>
        </authorList>
    </citation>
    <scope>NUCLEOTIDE SEQUENCE [LARGE SCALE GENOMIC DNA]</scope>
    <source>
        <strain evidence="10 11">K22_7</strain>
    </source>
</reference>
<evidence type="ECO:0000256" key="5">
    <source>
        <dbReference type="ARBA" id="ARBA00022692"/>
    </source>
</evidence>
<keyword evidence="7 8" id="KW-0472">Membrane</keyword>
<feature type="transmembrane region" description="Helical" evidence="8">
    <location>
        <begin position="316"/>
        <end position="334"/>
    </location>
</feature>
<dbReference type="GO" id="GO:0009103">
    <property type="term" value="P:lipopolysaccharide biosynthetic process"/>
    <property type="evidence" value="ECO:0007669"/>
    <property type="project" value="UniProtKB-ARBA"/>
</dbReference>
<name>A0A517N6C1_9BACT</name>
<organism evidence="10 11">
    <name type="scientific">Rubripirellula lacrimiformis</name>
    <dbReference type="NCBI Taxonomy" id="1930273"/>
    <lineage>
        <taxon>Bacteria</taxon>
        <taxon>Pseudomonadati</taxon>
        <taxon>Planctomycetota</taxon>
        <taxon>Planctomycetia</taxon>
        <taxon>Pirellulales</taxon>
        <taxon>Pirellulaceae</taxon>
        <taxon>Rubripirellula</taxon>
    </lineage>
</organism>
<dbReference type="RefSeq" id="WP_218933782.1">
    <property type="nucleotide sequence ID" value="NZ_CP036525.1"/>
</dbReference>
<feature type="transmembrane region" description="Helical" evidence="8">
    <location>
        <begin position="223"/>
        <end position="242"/>
    </location>
</feature>
<feature type="transmembrane region" description="Helical" evidence="8">
    <location>
        <begin position="381"/>
        <end position="401"/>
    </location>
</feature>
<feature type="transmembrane region" description="Helical" evidence="8">
    <location>
        <begin position="413"/>
        <end position="433"/>
    </location>
</feature>
<feature type="transmembrane region" description="Helical" evidence="8">
    <location>
        <begin position="103"/>
        <end position="121"/>
    </location>
</feature>
<feature type="transmembrane region" description="Helical" evidence="8">
    <location>
        <begin position="340"/>
        <end position="360"/>
    </location>
</feature>
<dbReference type="PANTHER" id="PTHR33908:SF3">
    <property type="entry name" value="UNDECAPRENYL PHOSPHATE-ALPHA-4-AMINO-4-DEOXY-L-ARABINOSE ARABINOSYL TRANSFERASE"/>
    <property type="match status" value="1"/>
</dbReference>
<feature type="transmembrane region" description="Helical" evidence="8">
    <location>
        <begin position="457"/>
        <end position="476"/>
    </location>
</feature>
<evidence type="ECO:0000313" key="10">
    <source>
        <dbReference type="EMBL" id="QDT02685.1"/>
    </source>
</evidence>
<dbReference type="PANTHER" id="PTHR33908">
    <property type="entry name" value="MANNOSYLTRANSFERASE YKCB-RELATED"/>
    <property type="match status" value="1"/>
</dbReference>
<gene>
    <name evidence="10" type="primary">arnT_1</name>
    <name evidence="10" type="ORF">K227x_10630</name>
</gene>
<evidence type="ECO:0000256" key="3">
    <source>
        <dbReference type="ARBA" id="ARBA00022676"/>
    </source>
</evidence>